<dbReference type="Proteomes" id="UP001500326">
    <property type="component" value="Unassembled WGS sequence"/>
</dbReference>
<comment type="caution">
    <text evidence="2">The sequence shown here is derived from an EMBL/GenBank/DDBJ whole genome shotgun (WGS) entry which is preliminary data.</text>
</comment>
<gene>
    <name evidence="2" type="ORF">GCM10009777_01260</name>
</gene>
<evidence type="ECO:0000313" key="2">
    <source>
        <dbReference type="EMBL" id="GAA1972946.1"/>
    </source>
</evidence>
<feature type="transmembrane region" description="Helical" evidence="1">
    <location>
        <begin position="45"/>
        <end position="63"/>
    </location>
</feature>
<feature type="transmembrane region" description="Helical" evidence="1">
    <location>
        <begin position="69"/>
        <end position="86"/>
    </location>
</feature>
<feature type="transmembrane region" description="Helical" evidence="1">
    <location>
        <begin position="12"/>
        <end position="33"/>
    </location>
</feature>
<evidence type="ECO:0000256" key="1">
    <source>
        <dbReference type="SAM" id="Phobius"/>
    </source>
</evidence>
<keyword evidence="3" id="KW-1185">Reference proteome</keyword>
<feature type="transmembrane region" description="Helical" evidence="1">
    <location>
        <begin position="130"/>
        <end position="152"/>
    </location>
</feature>
<reference evidence="2 3" key="1">
    <citation type="journal article" date="2019" name="Int. J. Syst. Evol. Microbiol.">
        <title>The Global Catalogue of Microorganisms (GCM) 10K type strain sequencing project: providing services to taxonomists for standard genome sequencing and annotation.</title>
        <authorList>
            <consortium name="The Broad Institute Genomics Platform"/>
            <consortium name="The Broad Institute Genome Sequencing Center for Infectious Disease"/>
            <person name="Wu L."/>
            <person name="Ma J."/>
        </authorList>
    </citation>
    <scope>NUCLEOTIDE SEQUENCE [LARGE SCALE GENOMIC DNA]</scope>
    <source>
        <strain evidence="2 3">JCM 14902</strain>
    </source>
</reference>
<dbReference type="EMBL" id="BAAAOH010000001">
    <property type="protein sequence ID" value="GAA1972946.1"/>
    <property type="molecule type" value="Genomic_DNA"/>
</dbReference>
<evidence type="ECO:0000313" key="3">
    <source>
        <dbReference type="Proteomes" id="UP001500326"/>
    </source>
</evidence>
<organism evidence="2 3">
    <name type="scientific">Microbacterium pumilum</name>
    <dbReference type="NCBI Taxonomy" id="344165"/>
    <lineage>
        <taxon>Bacteria</taxon>
        <taxon>Bacillati</taxon>
        <taxon>Actinomycetota</taxon>
        <taxon>Actinomycetes</taxon>
        <taxon>Micrococcales</taxon>
        <taxon>Microbacteriaceae</taxon>
        <taxon>Microbacterium</taxon>
    </lineage>
</organism>
<accession>A0ABN2RQ31</accession>
<keyword evidence="1" id="KW-1133">Transmembrane helix</keyword>
<proteinExistence type="predicted"/>
<name>A0ABN2RQ31_9MICO</name>
<keyword evidence="1" id="KW-0472">Membrane</keyword>
<keyword evidence="1" id="KW-0812">Transmembrane</keyword>
<sequence>MTQHYFHSSLTGMGYVVLGAWLIQATVGVTLLVSWARHAHGQSAGLVWTHAVAMVGFLVPWSAFVVTGAALWAWVGFGVLLVFIGFGDATMVRRARTVLGETNPGLRDYVPAALVALSGRLGRRTTFHMLFSAVVFFGALAVAIGATVAAAAS</sequence>
<protein>
    <submittedName>
        <fullName evidence="2">Uncharacterized protein</fullName>
    </submittedName>
</protein>